<feature type="compositionally biased region" description="Basic and acidic residues" evidence="7">
    <location>
        <begin position="36"/>
        <end position="55"/>
    </location>
</feature>
<feature type="coiled-coil region" evidence="6">
    <location>
        <begin position="345"/>
        <end position="381"/>
    </location>
</feature>
<dbReference type="Gene3D" id="3.30.470.20">
    <property type="entry name" value="ATP-grasp fold, B domain"/>
    <property type="match status" value="1"/>
</dbReference>
<feature type="compositionally biased region" description="Polar residues" evidence="7">
    <location>
        <begin position="10"/>
        <end position="23"/>
    </location>
</feature>
<keyword evidence="2" id="KW-0963">Cytoplasm</keyword>
<feature type="compositionally biased region" description="Basic and acidic residues" evidence="7">
    <location>
        <begin position="130"/>
        <end position="147"/>
    </location>
</feature>
<dbReference type="AlphaFoldDB" id="A0A0G4F3P2"/>
<reference evidence="8 9" key="1">
    <citation type="submission" date="2014-11" db="EMBL/GenBank/DDBJ databases">
        <authorList>
            <person name="Zhu J."/>
            <person name="Qi W."/>
            <person name="Song R."/>
        </authorList>
    </citation>
    <scope>NUCLEOTIDE SEQUENCE [LARGE SCALE GENOMIC DNA]</scope>
</reference>
<keyword evidence="9" id="KW-1185">Reference proteome</keyword>
<dbReference type="PANTHER" id="PTHR45870:SF2">
    <property type="entry name" value="TUBULIN MONOGLYCYLASE TTLL3"/>
    <property type="match status" value="1"/>
</dbReference>
<evidence type="ECO:0000256" key="7">
    <source>
        <dbReference type="SAM" id="MobiDB-lite"/>
    </source>
</evidence>
<keyword evidence="5" id="KW-0067">ATP-binding</keyword>
<feature type="region of interest" description="Disordered" evidence="7">
    <location>
        <begin position="818"/>
        <end position="877"/>
    </location>
</feature>
<dbReference type="GO" id="GO:0015630">
    <property type="term" value="C:microtubule cytoskeleton"/>
    <property type="evidence" value="ECO:0007669"/>
    <property type="project" value="TreeGrafter"/>
</dbReference>
<name>A0A0G4F3P2_VITBC</name>
<protein>
    <recommendedName>
        <fullName evidence="10">Tubulin--tyrosine ligase-like protein 9</fullName>
    </recommendedName>
</protein>
<dbReference type="GO" id="GO:0070736">
    <property type="term" value="F:protein-glycine ligase activity, initiating"/>
    <property type="evidence" value="ECO:0007669"/>
    <property type="project" value="TreeGrafter"/>
</dbReference>
<feature type="region of interest" description="Disordered" evidence="7">
    <location>
        <begin position="1"/>
        <end position="55"/>
    </location>
</feature>
<dbReference type="PANTHER" id="PTHR45870">
    <property type="entry name" value="TUBULIN MONOGLYCYLASE TTLL3"/>
    <property type="match status" value="1"/>
</dbReference>
<dbReference type="PhylomeDB" id="A0A0G4F3P2"/>
<evidence type="ECO:0000256" key="6">
    <source>
        <dbReference type="SAM" id="Coils"/>
    </source>
</evidence>
<feature type="region of interest" description="Disordered" evidence="7">
    <location>
        <begin position="305"/>
        <end position="338"/>
    </location>
</feature>
<feature type="compositionally biased region" description="Low complexity" evidence="7">
    <location>
        <begin position="410"/>
        <end position="419"/>
    </location>
</feature>
<keyword evidence="6" id="KW-0175">Coiled coil</keyword>
<dbReference type="PROSITE" id="PS51221">
    <property type="entry name" value="TTL"/>
    <property type="match status" value="1"/>
</dbReference>
<feature type="coiled-coil region" evidence="6">
    <location>
        <begin position="257"/>
        <end position="284"/>
    </location>
</feature>
<feature type="compositionally biased region" description="Acidic residues" evidence="7">
    <location>
        <begin position="847"/>
        <end position="861"/>
    </location>
</feature>
<feature type="compositionally biased region" description="Acidic residues" evidence="7">
    <location>
        <begin position="226"/>
        <end position="235"/>
    </location>
</feature>
<organism evidence="8 9">
    <name type="scientific">Vitrella brassicaformis (strain CCMP3155)</name>
    <dbReference type="NCBI Taxonomy" id="1169540"/>
    <lineage>
        <taxon>Eukaryota</taxon>
        <taxon>Sar</taxon>
        <taxon>Alveolata</taxon>
        <taxon>Colpodellida</taxon>
        <taxon>Vitrellaceae</taxon>
        <taxon>Vitrella</taxon>
    </lineage>
</organism>
<feature type="compositionally biased region" description="Basic residues" evidence="7">
    <location>
        <begin position="97"/>
        <end position="117"/>
    </location>
</feature>
<dbReference type="OrthoDB" id="448221at2759"/>
<evidence type="ECO:0000256" key="1">
    <source>
        <dbReference type="ARBA" id="ARBA00004496"/>
    </source>
</evidence>
<evidence type="ECO:0000256" key="4">
    <source>
        <dbReference type="ARBA" id="ARBA00022741"/>
    </source>
</evidence>
<feature type="region of interest" description="Disordered" evidence="7">
    <location>
        <begin position="68"/>
        <end position="176"/>
    </location>
</feature>
<dbReference type="STRING" id="1169540.A0A0G4F3P2"/>
<evidence type="ECO:0000313" key="8">
    <source>
        <dbReference type="EMBL" id="CEM06450.1"/>
    </source>
</evidence>
<feature type="region of interest" description="Disordered" evidence="7">
    <location>
        <begin position="701"/>
        <end position="728"/>
    </location>
</feature>
<keyword evidence="3" id="KW-0436">Ligase</keyword>
<proteinExistence type="predicted"/>
<evidence type="ECO:0000256" key="3">
    <source>
        <dbReference type="ARBA" id="ARBA00022598"/>
    </source>
</evidence>
<dbReference type="Pfam" id="PF03133">
    <property type="entry name" value="TTL"/>
    <property type="match status" value="1"/>
</dbReference>
<dbReference type="InterPro" id="IPR051437">
    <property type="entry name" value="TTLL_monoglycylase"/>
</dbReference>
<evidence type="ECO:0008006" key="10">
    <source>
        <dbReference type="Google" id="ProtNLM"/>
    </source>
</evidence>
<feature type="compositionally biased region" description="Low complexity" evidence="7">
    <location>
        <begin position="151"/>
        <end position="169"/>
    </location>
</feature>
<dbReference type="SUPFAM" id="SSF56059">
    <property type="entry name" value="Glutathione synthetase ATP-binding domain-like"/>
    <property type="match status" value="1"/>
</dbReference>
<dbReference type="InterPro" id="IPR004344">
    <property type="entry name" value="TTL/TTLL_fam"/>
</dbReference>
<keyword evidence="4" id="KW-0547">Nucleotide-binding</keyword>
<evidence type="ECO:0000256" key="5">
    <source>
        <dbReference type="ARBA" id="ARBA00022840"/>
    </source>
</evidence>
<dbReference type="VEuPathDB" id="CryptoDB:Vbra_5649"/>
<feature type="region of interest" description="Disordered" evidence="7">
    <location>
        <begin position="204"/>
        <end position="244"/>
    </location>
</feature>
<gene>
    <name evidence="8" type="ORF">Vbra_5649</name>
</gene>
<evidence type="ECO:0000256" key="2">
    <source>
        <dbReference type="ARBA" id="ARBA00022490"/>
    </source>
</evidence>
<sequence length="1180" mass="133983">MPPRLDLNPYCQTNVKLPPLSTNSSSKRQQQQQQQQDKRDAARDAHCDDAAKRNREYVRLLQQKNRDFARRMSDCREREESMKRRLQQSVLSNMRMHSLKRKTQAHPHHIGSAKQRSHSVDCSASGARRAPKEDATFAEDDAQKTVDRSVSPAEPAPTSETAATTCCPSLDSTTAPSSILADNQFSEPLPIRDEETAALPPNALLAPAGVPTKAGQSPVAAANEPAEPEAEEDGEAASTDESSRLRSLFRSRHFSFLKTLQATKREKDAEREEARERFEAHLKKLRSHLGLSRIASRYRVRSWSPASHRFGKGVSQDSSRAKRDGDTGEDAAQVERRREANRKILMLQQEQLARMMEKKRAEKAKEEQKEAMRQILLKQARATVLAKCSKQRSPPCPPPCPAPTAPPLDQPDSSSDQSKPPTPAPQPQTFRLHRPRSSSALRPDASSPSRVAAAGRKDGVVSSSPSPVRMARKAENEGPLPTDRGDGARGGTKASCAVSATASNISGLHRFLNRMSEGLAKNQRVPCVDMQHWKRRQSVQPDTKVFICLGGYPDIKRALWRRGWVENSDPESDFWDLKWTLKARDIDHTKLEDHQIVNHFSRNTEITTKIGLLRNLRSLIWFEDVDIDTFFPRCFDLSDPAEMQDFVDEYKTCKAMAILKLYVQQLKRKIFYLKQQREGKDPAAKASLQYDLRHLLLRTTTRSSQTPSSDHTSRAATSHLQPKSRPFSRKDEAMLNVDTCPPVYGEVIVQTALEVCQRSLRDIDDVIDDPDSESSLLVKNHEWAILKNVSLEDPTQALPDWSRAEALRERYLRRLNKKALKKRKKRAKKKSSLGPVSPFDAYHAGQDEEQGDDGDGEDGGEGSEGRKDGGKVRPLNGEQYLQPEERILLRRVREALHTLRERSPQFDMDGTSNTWVAKPAGKSRGRGVQIHTNLDSLLDQVKTRECQWIVQKYIETPQLILGRKFDIRQWVLVTDWNPLTIWFYLDAYLRFGADEYSLKNTDNRYAHLTNNSVVKYADSFGEVIDGCMWTSEQYSAFLKEQYGEDVWDSHFQARLKRIVYWSLTCAQDMVENRKNSSELYGYDFMVDENLNVWLIEINSSPAMDYSTKVTKKLVKQVLEDSIKVMVDYNLAPPKKRDQVDTGRFELLYKHKRCVERPQASLGVSLVLQGKPIVIRKAQRA</sequence>
<feature type="region of interest" description="Disordered" evidence="7">
    <location>
        <begin position="386"/>
        <end position="493"/>
    </location>
</feature>
<dbReference type="GO" id="GO:0005737">
    <property type="term" value="C:cytoplasm"/>
    <property type="evidence" value="ECO:0007669"/>
    <property type="project" value="UniProtKB-SubCell"/>
</dbReference>
<dbReference type="GO" id="GO:0005524">
    <property type="term" value="F:ATP binding"/>
    <property type="evidence" value="ECO:0007669"/>
    <property type="project" value="UniProtKB-KW"/>
</dbReference>
<dbReference type="InParanoid" id="A0A0G4F3P2"/>
<accession>A0A0G4F3P2</accession>
<evidence type="ECO:0000313" key="9">
    <source>
        <dbReference type="Proteomes" id="UP000041254"/>
    </source>
</evidence>
<dbReference type="EMBL" id="CDMY01000366">
    <property type="protein sequence ID" value="CEM06450.1"/>
    <property type="molecule type" value="Genomic_DNA"/>
</dbReference>
<feature type="compositionally biased region" description="Pro residues" evidence="7">
    <location>
        <begin position="394"/>
        <end position="409"/>
    </location>
</feature>
<comment type="subcellular location">
    <subcellularLocation>
        <location evidence="1">Cytoplasm</location>
    </subcellularLocation>
</comment>
<dbReference type="Proteomes" id="UP000041254">
    <property type="component" value="Unassembled WGS sequence"/>
</dbReference>
<feature type="compositionally biased region" description="Basic and acidic residues" evidence="7">
    <location>
        <begin position="68"/>
        <end position="83"/>
    </location>
</feature>
<feature type="compositionally biased region" description="Low complexity" evidence="7">
    <location>
        <begin position="24"/>
        <end position="35"/>
    </location>
</feature>
<feature type="compositionally biased region" description="Basic residues" evidence="7">
    <location>
        <begin position="818"/>
        <end position="831"/>
    </location>
</feature>